<dbReference type="AlphaFoldDB" id="R9B1I9"/>
<dbReference type="RefSeq" id="WP_016166610.1">
    <property type="nucleotide sequence ID" value="NZ_JHZG01000011.1"/>
</dbReference>
<dbReference type="eggNOG" id="COG5362">
    <property type="taxonomic scope" value="Bacteria"/>
</dbReference>
<comment type="caution">
    <text evidence="1">The sequence shown here is derived from an EMBL/GenBank/DDBJ whole genome shotgun (WGS) entry which is preliminary data.</text>
</comment>
<sequence>MSKNPDDEILSLLADMTEKEIEQYLLSLDEDEHREVLKLLANAPIWFPLEGPQMAAYLSTADVIGYGGAAGGGKTDLLAGLALNIHKRVLIVRREKAQTDGIVQRIEEIVGHKNGFNSQKSAWRLDNGRLLEFGGLDNIGDEKRWQGRAHDLKALDEATEIRESQARFIMGWNRTSDPSIKPKCLLTFNPPTTAEGRWVLDYFAPWLQKGYPNPAQPGELRYFAMIGGKEQEVEQPEQFVLVDGEPCYEFDPEQFKPEFIIKPKSRTFIPARVTDNKYYMETGYMNTLQSLPEPLRSQMLYGDFGAGIEDDPWQIIPTAWVEAAQARWKPYEEMRVLNRGVFEMDSYGLDVARGGRDETIGYARYQHWYADADLLAGADSLDGPRVASFAVGNTRDHAPIHIDVIGVGASPYDFLNQSGIHVVPVDVRQSATSFDRSGQLSFFNLRSQLWWQMREALDPAYGSIVALPDDPKLLADLTAPRWSLQGKNIKAESREDIVKRIGRSPDRGSAIIMAQMDTPKRHIMQMVHGSRARREYDPYE</sequence>
<dbReference type="Proteomes" id="UP000016201">
    <property type="component" value="Unassembled WGS sequence"/>
</dbReference>
<accession>R9B1I9</accession>
<name>R9B1I9_9GAMM</name>
<dbReference type="InterPro" id="IPR027417">
    <property type="entry name" value="P-loop_NTPase"/>
</dbReference>
<organism evidence="1 2">
    <name type="scientific">Acinetobacter tandoii DSM 14970 = CIP 107469</name>
    <dbReference type="NCBI Taxonomy" id="1120927"/>
    <lineage>
        <taxon>Bacteria</taxon>
        <taxon>Pseudomonadati</taxon>
        <taxon>Pseudomonadota</taxon>
        <taxon>Gammaproteobacteria</taxon>
        <taxon>Moraxellales</taxon>
        <taxon>Moraxellaceae</taxon>
        <taxon>Acinetobacter</taxon>
    </lineage>
</organism>
<protein>
    <recommendedName>
        <fullName evidence="3">Terminase</fullName>
    </recommendedName>
</protein>
<proteinExistence type="predicted"/>
<dbReference type="Gene3D" id="3.40.50.300">
    <property type="entry name" value="P-loop containing nucleotide triphosphate hydrolases"/>
    <property type="match status" value="1"/>
</dbReference>
<evidence type="ECO:0000313" key="2">
    <source>
        <dbReference type="Proteomes" id="UP000016201"/>
    </source>
</evidence>
<reference evidence="1 2" key="1">
    <citation type="submission" date="2013-03" db="EMBL/GenBank/DDBJ databases">
        <title>The Genome Sequence of Acinetobacter tandoii CIP 107469.</title>
        <authorList>
            <consortium name="The Broad Institute Genome Sequencing Platform"/>
            <consortium name="The Broad Institute Genome Sequencing Center for Infectious Disease"/>
            <person name="Cerqueira G."/>
            <person name="Feldgarden M."/>
            <person name="Courvalin P."/>
            <person name="Perichon B."/>
            <person name="Grillot-Courvalin C."/>
            <person name="Clermont D."/>
            <person name="Rocha E."/>
            <person name="Yoon E.-J."/>
            <person name="Nemec A."/>
            <person name="Walker B."/>
            <person name="Young S.K."/>
            <person name="Zeng Q."/>
            <person name="Gargeya S."/>
            <person name="Fitzgerald M."/>
            <person name="Haas B."/>
            <person name="Abouelleil A."/>
            <person name="Alvarado L."/>
            <person name="Arachchi H.M."/>
            <person name="Berlin A.M."/>
            <person name="Chapman S.B."/>
            <person name="Dewar J."/>
            <person name="Goldberg J."/>
            <person name="Griggs A."/>
            <person name="Gujja S."/>
            <person name="Hansen M."/>
            <person name="Howarth C."/>
            <person name="Imamovic A."/>
            <person name="Larimer J."/>
            <person name="McCowan C."/>
            <person name="Murphy C."/>
            <person name="Neiman D."/>
            <person name="Pearson M."/>
            <person name="Priest M."/>
            <person name="Roberts A."/>
            <person name="Saif S."/>
            <person name="Shea T."/>
            <person name="Sisk P."/>
            <person name="Sykes S."/>
            <person name="Wortman J."/>
            <person name="Nusbaum C."/>
            <person name="Birren B."/>
        </authorList>
    </citation>
    <scope>NUCLEOTIDE SEQUENCE [LARGE SCALE GENOMIC DNA]</scope>
    <source>
        <strain evidence="1 2">CIP 107469</strain>
    </source>
</reference>
<keyword evidence="2" id="KW-1185">Reference proteome</keyword>
<dbReference type="OrthoDB" id="9775154at2"/>
<dbReference type="PATRIC" id="fig|1120927.3.peg.1477"/>
<dbReference type="EMBL" id="AQFM01000036">
    <property type="protein sequence ID" value="EOR08170.1"/>
    <property type="molecule type" value="Genomic_DNA"/>
</dbReference>
<evidence type="ECO:0000313" key="1">
    <source>
        <dbReference type="EMBL" id="EOR08170.1"/>
    </source>
</evidence>
<dbReference type="Gene3D" id="3.30.420.240">
    <property type="match status" value="1"/>
</dbReference>
<evidence type="ECO:0008006" key="3">
    <source>
        <dbReference type="Google" id="ProtNLM"/>
    </source>
</evidence>
<gene>
    <name evidence="1" type="ORF">I593_01525</name>
</gene>